<dbReference type="InterPro" id="IPR036866">
    <property type="entry name" value="RibonucZ/Hydroxyglut_hydro"/>
</dbReference>
<dbReference type="InterPro" id="IPR050855">
    <property type="entry name" value="NDM-1-like"/>
</dbReference>
<sequence length="314" mass="35002">MYNRETVEEAPGIYRFSEPAGERVINFYGIKEENGWTLIDCGLPGAVKSWVNEGAIEGNINRLIVTHADADHFGSGAWLRAHYPDIDITCHPADRAQIEDHELIVRKRYDVARPAFGFGYPQETLDLLYTICGDNFKVDKTIEGDEVLSIAGDDWVVYHLPGHSAGHIALFRAKDGVLILGDAFLADGPPNILGIPSMPPTHETVTAYLNSIKIARNIEVNMVLSGHWMALDKSAFTELLDKSEKVVARDMAIIKGLLETGEKSFAEIVKALNEQVSTWGEGEYDHYLYAVNGYLKHLEAMNQVTFEAQKIKRI</sequence>
<dbReference type="SMART" id="SM00849">
    <property type="entry name" value="Lactamase_B"/>
    <property type="match status" value="1"/>
</dbReference>
<evidence type="ECO:0000259" key="1">
    <source>
        <dbReference type="SMART" id="SM00849"/>
    </source>
</evidence>
<organism evidence="2 3">
    <name type="scientific">Agaribacillus aureus</name>
    <dbReference type="NCBI Taxonomy" id="3051825"/>
    <lineage>
        <taxon>Bacteria</taxon>
        <taxon>Pseudomonadati</taxon>
        <taxon>Bacteroidota</taxon>
        <taxon>Cytophagia</taxon>
        <taxon>Cytophagales</taxon>
        <taxon>Splendidivirgaceae</taxon>
        <taxon>Agaribacillus</taxon>
    </lineage>
</organism>
<proteinExistence type="predicted"/>
<name>A0ABT8L1E0_9BACT</name>
<gene>
    <name evidence="2" type="ORF">QQ020_02365</name>
</gene>
<evidence type="ECO:0000313" key="2">
    <source>
        <dbReference type="EMBL" id="MDN5210866.1"/>
    </source>
</evidence>
<reference evidence="2" key="1">
    <citation type="submission" date="2023-06" db="EMBL/GenBank/DDBJ databases">
        <title>Genomic of Agaribacillus aureum.</title>
        <authorList>
            <person name="Wang G."/>
        </authorList>
    </citation>
    <scope>NUCLEOTIDE SEQUENCE</scope>
    <source>
        <strain evidence="2">BMA12</strain>
    </source>
</reference>
<dbReference type="InterPro" id="IPR001279">
    <property type="entry name" value="Metallo-B-lactamas"/>
</dbReference>
<dbReference type="SUPFAM" id="SSF56281">
    <property type="entry name" value="Metallo-hydrolase/oxidoreductase"/>
    <property type="match status" value="1"/>
</dbReference>
<feature type="domain" description="Metallo-beta-lactamase" evidence="1">
    <location>
        <begin position="24"/>
        <end position="227"/>
    </location>
</feature>
<dbReference type="RefSeq" id="WP_346756206.1">
    <property type="nucleotide sequence ID" value="NZ_JAUJEB010000001.1"/>
</dbReference>
<dbReference type="Pfam" id="PF00753">
    <property type="entry name" value="Lactamase_B"/>
    <property type="match status" value="1"/>
</dbReference>
<dbReference type="Gene3D" id="3.60.15.10">
    <property type="entry name" value="Ribonuclease Z/Hydroxyacylglutathione hydrolase-like"/>
    <property type="match status" value="1"/>
</dbReference>
<dbReference type="PANTHER" id="PTHR42951">
    <property type="entry name" value="METALLO-BETA-LACTAMASE DOMAIN-CONTAINING"/>
    <property type="match status" value="1"/>
</dbReference>
<accession>A0ABT8L1E0</accession>
<keyword evidence="3" id="KW-1185">Reference proteome</keyword>
<dbReference type="EMBL" id="JAUJEB010000001">
    <property type="protein sequence ID" value="MDN5210866.1"/>
    <property type="molecule type" value="Genomic_DNA"/>
</dbReference>
<dbReference type="Proteomes" id="UP001172083">
    <property type="component" value="Unassembled WGS sequence"/>
</dbReference>
<evidence type="ECO:0000313" key="3">
    <source>
        <dbReference type="Proteomes" id="UP001172083"/>
    </source>
</evidence>
<comment type="caution">
    <text evidence="2">The sequence shown here is derived from an EMBL/GenBank/DDBJ whole genome shotgun (WGS) entry which is preliminary data.</text>
</comment>
<protein>
    <submittedName>
        <fullName evidence="2">MBL fold metallo-hydrolase</fullName>
    </submittedName>
</protein>